<evidence type="ECO:0000256" key="1">
    <source>
        <dbReference type="SAM" id="Phobius"/>
    </source>
</evidence>
<sequence length="143" mass="16415">MKMSKNRLRDEFLTIKSCLFKLSVILLNIFAILFLAFSLYSMGGSLYNQLWAASISVFFLVLLGSTVVLMTYQLFLKIFRNKTRLFLTKLANSFAVGSFLYFTSLSTYIYFIEQDGTVWKQLIFGIVATLLAVINMIVAKRKQ</sequence>
<evidence type="ECO:0000313" key="3">
    <source>
        <dbReference type="Proteomes" id="UP000782705"/>
    </source>
</evidence>
<reference evidence="2 3" key="1">
    <citation type="submission" date="2016-06" db="EMBL/GenBank/DDBJ databases">
        <title>Four novel species of enterococci isolated from chicken manure.</title>
        <authorList>
            <person name="Van Tyne D."/>
        </authorList>
    </citation>
    <scope>NUCLEOTIDE SEQUENCE [LARGE SCALE GENOMIC DNA]</scope>
    <source>
        <strain evidence="2 3">CU12B</strain>
    </source>
</reference>
<protein>
    <submittedName>
        <fullName evidence="2">Uncharacterized protein</fullName>
    </submittedName>
</protein>
<proteinExistence type="predicted"/>
<feature type="transmembrane region" description="Helical" evidence="1">
    <location>
        <begin position="118"/>
        <end position="138"/>
    </location>
</feature>
<evidence type="ECO:0000313" key="2">
    <source>
        <dbReference type="EMBL" id="KAF1305607.1"/>
    </source>
</evidence>
<feature type="transmembrane region" description="Helical" evidence="1">
    <location>
        <begin position="20"/>
        <end position="39"/>
    </location>
</feature>
<dbReference type="RefSeq" id="WP_161901107.1">
    <property type="nucleotide sequence ID" value="NZ_MAEL01000012.1"/>
</dbReference>
<keyword evidence="1" id="KW-0472">Membrane</keyword>
<gene>
    <name evidence="2" type="ORF">BAU17_13370</name>
</gene>
<dbReference type="Proteomes" id="UP000782705">
    <property type="component" value="Unassembled WGS sequence"/>
</dbReference>
<feature type="transmembrane region" description="Helical" evidence="1">
    <location>
        <begin position="93"/>
        <end position="112"/>
    </location>
</feature>
<keyword evidence="3" id="KW-1185">Reference proteome</keyword>
<comment type="caution">
    <text evidence="2">The sequence shown here is derived from an EMBL/GenBank/DDBJ whole genome shotgun (WGS) entry which is preliminary data.</text>
</comment>
<keyword evidence="1" id="KW-0812">Transmembrane</keyword>
<name>A0ABQ6Z2A5_9ENTE</name>
<dbReference type="EMBL" id="MAEL01000012">
    <property type="protein sequence ID" value="KAF1305607.1"/>
    <property type="molecule type" value="Genomic_DNA"/>
</dbReference>
<accession>A0ABQ6Z2A5</accession>
<organism evidence="2 3">
    <name type="scientific">Candidatus Enterococcus willemsii</name>
    <dbReference type="NCBI Taxonomy" id="1857215"/>
    <lineage>
        <taxon>Bacteria</taxon>
        <taxon>Bacillati</taxon>
        <taxon>Bacillota</taxon>
        <taxon>Bacilli</taxon>
        <taxon>Lactobacillales</taxon>
        <taxon>Enterococcaceae</taxon>
        <taxon>Enterococcus</taxon>
    </lineage>
</organism>
<keyword evidence="1" id="KW-1133">Transmembrane helix</keyword>
<feature type="transmembrane region" description="Helical" evidence="1">
    <location>
        <begin position="51"/>
        <end position="72"/>
    </location>
</feature>